<keyword evidence="2" id="KW-1185">Reference proteome</keyword>
<sequence>MKTFRFFLLLGLVPFFSCQEPIEKHAAHYREHMDAASLQEVVKLFPQEADTSDVRTLLGEPIDFGFDYRYLSEEVSENNCAVGAVFHIDAEGKIDDFWYGEICE</sequence>
<accession>A0A2S7T7I9</accession>
<dbReference type="EMBL" id="MQVX01000001">
    <property type="protein sequence ID" value="PQJ15477.1"/>
    <property type="molecule type" value="Genomic_DNA"/>
</dbReference>
<evidence type="ECO:0000313" key="2">
    <source>
        <dbReference type="Proteomes" id="UP000239366"/>
    </source>
</evidence>
<gene>
    <name evidence="1" type="ORF">BST99_06765</name>
</gene>
<dbReference type="Proteomes" id="UP000239366">
    <property type="component" value="Unassembled WGS sequence"/>
</dbReference>
<dbReference type="RefSeq" id="WP_105001129.1">
    <property type="nucleotide sequence ID" value="NZ_MQVX01000001.1"/>
</dbReference>
<protein>
    <recommendedName>
        <fullName evidence="3">Lipoprotein SmpA/OmlA domain-containing protein</fullName>
    </recommendedName>
</protein>
<dbReference type="OrthoDB" id="1443523at2"/>
<evidence type="ECO:0000313" key="1">
    <source>
        <dbReference type="EMBL" id="PQJ15477.1"/>
    </source>
</evidence>
<reference evidence="2" key="1">
    <citation type="submission" date="2016-11" db="EMBL/GenBank/DDBJ databases">
        <title>Trade-off between light-utilization and light-protection in marine flavobacteria.</title>
        <authorList>
            <person name="Kumagai Y."/>
            <person name="Yoshizawa S."/>
            <person name="Kogure K."/>
        </authorList>
    </citation>
    <scope>NUCLEOTIDE SEQUENCE [LARGE SCALE GENOMIC DNA]</scope>
    <source>
        <strain evidence="2">SG-18</strain>
    </source>
</reference>
<evidence type="ECO:0008006" key="3">
    <source>
        <dbReference type="Google" id="ProtNLM"/>
    </source>
</evidence>
<comment type="caution">
    <text evidence="1">The sequence shown here is derived from an EMBL/GenBank/DDBJ whole genome shotgun (WGS) entry which is preliminary data.</text>
</comment>
<organism evidence="1 2">
    <name type="scientific">Aureicoccus marinus</name>
    <dbReference type="NCBI Taxonomy" id="754435"/>
    <lineage>
        <taxon>Bacteria</taxon>
        <taxon>Pseudomonadati</taxon>
        <taxon>Bacteroidota</taxon>
        <taxon>Flavobacteriia</taxon>
        <taxon>Flavobacteriales</taxon>
        <taxon>Flavobacteriaceae</taxon>
        <taxon>Aureicoccus</taxon>
    </lineage>
</organism>
<dbReference type="AlphaFoldDB" id="A0A2S7T7I9"/>
<name>A0A2S7T7I9_9FLAO</name>
<proteinExistence type="predicted"/>